<dbReference type="InterPro" id="IPR002104">
    <property type="entry name" value="Integrase_catalytic"/>
</dbReference>
<evidence type="ECO:0000256" key="1">
    <source>
        <dbReference type="ARBA" id="ARBA00023172"/>
    </source>
</evidence>
<dbReference type="GO" id="GO:0015074">
    <property type="term" value="P:DNA integration"/>
    <property type="evidence" value="ECO:0007669"/>
    <property type="project" value="InterPro"/>
</dbReference>
<feature type="compositionally biased region" description="Polar residues" evidence="2">
    <location>
        <begin position="239"/>
        <end position="256"/>
    </location>
</feature>
<dbReference type="Gene3D" id="1.10.443.10">
    <property type="entry name" value="Intergrase catalytic core"/>
    <property type="match status" value="1"/>
</dbReference>
<evidence type="ECO:0000313" key="5">
    <source>
        <dbReference type="Proteomes" id="UP000256661"/>
    </source>
</evidence>
<sequence length="320" mass="34158">MEAGLPPIRLHDLRHGAATFLLAAGYDMKVVQTTLRLSSITVAADTYTSLLPQLARQSAEDAAIILNADTGTTRRGATTLPDQHPPTRNGPVPQRRGIGPSHVRGARGSRHVGPPSPRHGTLRSPDMAHRRSRASGRPWGPRGGGRSTGHAGPPHGGPDRRDRAWPCRGTSRHPMGPVGPPPTTHPGTRQRAFQRPFLAVIVTPSAHGANTGTNQDETDTGRTGTSHGSSQVRGGGSPGTRTQNLRIKSPGLSSRGDSLASLVADADIDGRPRSTPDCNLNCNLRTDLASTKCGRMKTRGVRWRFYPDDRAHQMAPNPDE</sequence>
<feature type="compositionally biased region" description="Polar residues" evidence="2">
    <location>
        <begin position="208"/>
        <end position="232"/>
    </location>
</feature>
<evidence type="ECO:0000259" key="3">
    <source>
        <dbReference type="PROSITE" id="PS51898"/>
    </source>
</evidence>
<dbReference type="EMBL" id="QTTT01000001">
    <property type="protein sequence ID" value="REE96653.1"/>
    <property type="molecule type" value="Genomic_DNA"/>
</dbReference>
<name>A0A3D9SRR3_9ACTN</name>
<reference evidence="4 5" key="1">
    <citation type="submission" date="2018-08" db="EMBL/GenBank/DDBJ databases">
        <title>Sequencing the genomes of 1000 actinobacteria strains.</title>
        <authorList>
            <person name="Klenk H.-P."/>
        </authorList>
    </citation>
    <scope>NUCLEOTIDE SEQUENCE [LARGE SCALE GENOMIC DNA]</scope>
    <source>
        <strain evidence="4 5">DSM 43927</strain>
    </source>
</reference>
<gene>
    <name evidence="4" type="ORF">DFJ69_2093</name>
</gene>
<feature type="region of interest" description="Disordered" evidence="2">
    <location>
        <begin position="204"/>
        <end position="256"/>
    </location>
</feature>
<feature type="compositionally biased region" description="Low complexity" evidence="2">
    <location>
        <begin position="69"/>
        <end position="79"/>
    </location>
</feature>
<proteinExistence type="predicted"/>
<feature type="domain" description="Tyr recombinase" evidence="3">
    <location>
        <begin position="1"/>
        <end position="60"/>
    </location>
</feature>
<dbReference type="GO" id="GO:0003677">
    <property type="term" value="F:DNA binding"/>
    <property type="evidence" value="ECO:0007669"/>
    <property type="project" value="InterPro"/>
</dbReference>
<comment type="caution">
    <text evidence="4">The sequence shown here is derived from an EMBL/GenBank/DDBJ whole genome shotgun (WGS) entry which is preliminary data.</text>
</comment>
<keyword evidence="1" id="KW-0233">DNA recombination</keyword>
<dbReference type="SUPFAM" id="SSF56349">
    <property type="entry name" value="DNA breaking-rejoining enzymes"/>
    <property type="match status" value="1"/>
</dbReference>
<dbReference type="AlphaFoldDB" id="A0A3D9SRR3"/>
<protein>
    <submittedName>
        <fullName evidence="4">Phage integrase family protein</fullName>
    </submittedName>
</protein>
<dbReference type="Proteomes" id="UP000256661">
    <property type="component" value="Unassembled WGS sequence"/>
</dbReference>
<dbReference type="PROSITE" id="PS51898">
    <property type="entry name" value="TYR_RECOMBINASE"/>
    <property type="match status" value="1"/>
</dbReference>
<evidence type="ECO:0000256" key="2">
    <source>
        <dbReference type="SAM" id="MobiDB-lite"/>
    </source>
</evidence>
<dbReference type="InterPro" id="IPR011010">
    <property type="entry name" value="DNA_brk_join_enz"/>
</dbReference>
<dbReference type="GO" id="GO:0006310">
    <property type="term" value="P:DNA recombination"/>
    <property type="evidence" value="ECO:0007669"/>
    <property type="project" value="UniProtKB-KW"/>
</dbReference>
<accession>A0A3D9SRR3</accession>
<dbReference type="InterPro" id="IPR013762">
    <property type="entry name" value="Integrase-like_cat_sf"/>
</dbReference>
<keyword evidence="5" id="KW-1185">Reference proteome</keyword>
<organism evidence="4 5">
    <name type="scientific">Thermomonospora umbrina</name>
    <dbReference type="NCBI Taxonomy" id="111806"/>
    <lineage>
        <taxon>Bacteria</taxon>
        <taxon>Bacillati</taxon>
        <taxon>Actinomycetota</taxon>
        <taxon>Actinomycetes</taxon>
        <taxon>Streptosporangiales</taxon>
        <taxon>Thermomonosporaceae</taxon>
        <taxon>Thermomonospora</taxon>
    </lineage>
</organism>
<feature type="region of interest" description="Disordered" evidence="2">
    <location>
        <begin position="69"/>
        <end position="189"/>
    </location>
</feature>
<evidence type="ECO:0000313" key="4">
    <source>
        <dbReference type="EMBL" id="REE96653.1"/>
    </source>
</evidence>